<gene>
    <name evidence="2" type="ORF">A2733_01035</name>
</gene>
<proteinExistence type="predicted"/>
<dbReference type="InterPro" id="IPR001387">
    <property type="entry name" value="Cro/C1-type_HTH"/>
</dbReference>
<dbReference type="CDD" id="cd00093">
    <property type="entry name" value="HTH_XRE"/>
    <property type="match status" value="1"/>
</dbReference>
<evidence type="ECO:0000313" key="3">
    <source>
        <dbReference type="Proteomes" id="UP000178985"/>
    </source>
</evidence>
<dbReference type="AlphaFoldDB" id="A0A1F6V2Z2"/>
<dbReference type="Pfam" id="PF01381">
    <property type="entry name" value="HTH_3"/>
    <property type="match status" value="1"/>
</dbReference>
<comment type="caution">
    <text evidence="2">The sequence shown here is derived from an EMBL/GenBank/DDBJ whole genome shotgun (WGS) entry which is preliminary data.</text>
</comment>
<name>A0A1F6V2Z2_9BACT</name>
<sequence length="230" mass="26594">MAKYDKRSKAQLMREKGISIIVIARKLGVSKSSVSAWCRDIILTEEQFEKLRKNIGISQKTGQRMGAETNKKKRLNAINLADIWGKKMVKKISKRELLLIATALYWSEGAKTDSTSRFMFANSDPNMILLMKNILIQVMEVAPSDIVCGIQINRIHEKRIRKVLIFWKKLLELRDSQLNKPYFVNTKVNKVYENYDNYFGVCRLFVRRSKNLKYKMLGLIKAVKGDILSA</sequence>
<reference evidence="2 3" key="1">
    <citation type="journal article" date="2016" name="Nat. Commun.">
        <title>Thousands of microbial genomes shed light on interconnected biogeochemical processes in an aquifer system.</title>
        <authorList>
            <person name="Anantharaman K."/>
            <person name="Brown C.T."/>
            <person name="Hug L.A."/>
            <person name="Sharon I."/>
            <person name="Castelle C.J."/>
            <person name="Probst A.J."/>
            <person name="Thomas B.C."/>
            <person name="Singh A."/>
            <person name="Wilkins M.J."/>
            <person name="Karaoz U."/>
            <person name="Brodie E.L."/>
            <person name="Williams K.H."/>
            <person name="Hubbard S.S."/>
            <person name="Banfield J.F."/>
        </authorList>
    </citation>
    <scope>NUCLEOTIDE SEQUENCE [LARGE SCALE GENOMIC DNA]</scope>
</reference>
<dbReference type="EMBL" id="MFTO01000009">
    <property type="protein sequence ID" value="OGI63995.1"/>
    <property type="molecule type" value="Genomic_DNA"/>
</dbReference>
<accession>A0A1F6V2Z2</accession>
<organism evidence="2 3">
    <name type="scientific">Candidatus Nomurabacteria bacterium RIFCSPHIGHO2_01_FULL_40_20</name>
    <dbReference type="NCBI Taxonomy" id="1801738"/>
    <lineage>
        <taxon>Bacteria</taxon>
        <taxon>Candidatus Nomuraibacteriota</taxon>
    </lineage>
</organism>
<evidence type="ECO:0000313" key="2">
    <source>
        <dbReference type="EMBL" id="OGI63995.1"/>
    </source>
</evidence>
<protein>
    <recommendedName>
        <fullName evidence="1">HTH cro/C1-type domain-containing protein</fullName>
    </recommendedName>
</protein>
<dbReference type="Proteomes" id="UP000178985">
    <property type="component" value="Unassembled WGS sequence"/>
</dbReference>
<evidence type="ECO:0000259" key="1">
    <source>
        <dbReference type="Pfam" id="PF01381"/>
    </source>
</evidence>
<feature type="domain" description="HTH cro/C1-type" evidence="1">
    <location>
        <begin position="11"/>
        <end position="58"/>
    </location>
</feature>